<evidence type="ECO:0000259" key="3">
    <source>
        <dbReference type="PROSITE" id="PS50048"/>
    </source>
</evidence>
<dbReference type="GO" id="GO:0000981">
    <property type="term" value="F:DNA-binding transcription factor activity, RNA polymerase II-specific"/>
    <property type="evidence" value="ECO:0007669"/>
    <property type="project" value="InterPro"/>
</dbReference>
<dbReference type="SUPFAM" id="SSF57701">
    <property type="entry name" value="Zn2/Cys6 DNA-binding domain"/>
    <property type="match status" value="1"/>
</dbReference>
<feature type="region of interest" description="Disordered" evidence="2">
    <location>
        <begin position="1"/>
        <end position="29"/>
    </location>
</feature>
<gene>
    <name evidence="4" type="ORF">S7711_06503</name>
</gene>
<evidence type="ECO:0000313" key="4">
    <source>
        <dbReference type="EMBL" id="KEY74816.1"/>
    </source>
</evidence>
<dbReference type="InterPro" id="IPR053181">
    <property type="entry name" value="EcdB-like_regulator"/>
</dbReference>
<dbReference type="Pfam" id="PF00172">
    <property type="entry name" value="Zn_clus"/>
    <property type="match status" value="1"/>
</dbReference>
<dbReference type="PANTHER" id="PTHR47785:SF5">
    <property type="entry name" value="ZN(II)2CYS6 TRANSCRIPTION FACTOR (EUROFUNG)"/>
    <property type="match status" value="1"/>
</dbReference>
<dbReference type="PROSITE" id="PS50048">
    <property type="entry name" value="ZN2_CY6_FUNGAL_2"/>
    <property type="match status" value="1"/>
</dbReference>
<protein>
    <recommendedName>
        <fullName evidence="3">Zn(2)-C6 fungal-type domain-containing protein</fullName>
    </recommendedName>
</protein>
<evidence type="ECO:0000313" key="5">
    <source>
        <dbReference type="Proteomes" id="UP000028045"/>
    </source>
</evidence>
<dbReference type="PROSITE" id="PS00463">
    <property type="entry name" value="ZN2_CY6_FUNGAL_1"/>
    <property type="match status" value="1"/>
</dbReference>
<dbReference type="Gene3D" id="4.10.240.10">
    <property type="entry name" value="Zn(2)-C6 fungal-type DNA-binding domain"/>
    <property type="match status" value="1"/>
</dbReference>
<sequence length="608" mass="69128">MEELKGLNGSAKNGHKRKRPDDRPSHTRTVAACDACRVSKTRCNSARPTCAQCLKRGRACVYPDTDPSSRFEVWGQRILTAIENQGRQLSDLAQVTRDGNQRPRPAPRSYFPYLKDDDLETLSRKDVLSTPITAGDVILNWSVFPKDKLFKTFPATAYIAKPNPYDHEECIPSPERVAVLREVFISEIQNKCPILDADQLDACIDEAQKTGFARSASTCLVLLILAIGAFWGKWPNDERHLVDGETGKRYTVAAPEHRLREASVYFAMAKKHMSAAFEDDTLLGALCACFFGTWYQYNIEPIQGWKMWRTASMLWEAYNLKHSQSIISRPQREKSLEQRIYWVCLKAECEIRHELPDLPTSSLQESAFPFSLPTFPEEDDTGTSPYSQDEQLTPSSHYYFLAEISLRRLLNRTRHAVTGLWETIDSFAAAKITDTLRHLQDQLQQWLECLPAALQFNIPPESWPAPEETELIKLMRERYVEVCELLCRGYLYICLHGGTRLTQGQMQIYGAQASAGLRLSIYRIKTEMPFFRHAGSWMACRVRFNQALCLIAAARGKELGVASAVYVDVPLDWRECVGLVQERLEIWSDQGGGIPEMAQIVRWLVSGE</sequence>
<dbReference type="InterPro" id="IPR036864">
    <property type="entry name" value="Zn2-C6_fun-type_DNA-bd_sf"/>
</dbReference>
<dbReference type="InterPro" id="IPR001138">
    <property type="entry name" value="Zn2Cys6_DnaBD"/>
</dbReference>
<dbReference type="GO" id="GO:0008270">
    <property type="term" value="F:zinc ion binding"/>
    <property type="evidence" value="ECO:0007669"/>
    <property type="project" value="InterPro"/>
</dbReference>
<accession>A0A084BB87</accession>
<dbReference type="AlphaFoldDB" id="A0A084BB87"/>
<dbReference type="Proteomes" id="UP000028045">
    <property type="component" value="Unassembled WGS sequence"/>
</dbReference>
<name>A0A084BB87_STACB</name>
<dbReference type="PANTHER" id="PTHR47785">
    <property type="entry name" value="ZN(II)2CYS6 TRANSCRIPTION FACTOR (EUROFUNG)-RELATED-RELATED"/>
    <property type="match status" value="1"/>
</dbReference>
<organism evidence="4 5">
    <name type="scientific">Stachybotrys chartarum (strain CBS 109288 / IBT 7711)</name>
    <name type="common">Toxic black mold</name>
    <name type="synonym">Stilbospora chartarum</name>
    <dbReference type="NCBI Taxonomy" id="1280523"/>
    <lineage>
        <taxon>Eukaryota</taxon>
        <taxon>Fungi</taxon>
        <taxon>Dikarya</taxon>
        <taxon>Ascomycota</taxon>
        <taxon>Pezizomycotina</taxon>
        <taxon>Sordariomycetes</taxon>
        <taxon>Hypocreomycetidae</taxon>
        <taxon>Hypocreales</taxon>
        <taxon>Stachybotryaceae</taxon>
        <taxon>Stachybotrys</taxon>
    </lineage>
</organism>
<dbReference type="CDD" id="cd00067">
    <property type="entry name" value="GAL4"/>
    <property type="match status" value="1"/>
</dbReference>
<dbReference type="CDD" id="cd12148">
    <property type="entry name" value="fungal_TF_MHR"/>
    <property type="match status" value="1"/>
</dbReference>
<proteinExistence type="predicted"/>
<dbReference type="OrthoDB" id="4356994at2759"/>
<dbReference type="SMART" id="SM00066">
    <property type="entry name" value="GAL4"/>
    <property type="match status" value="1"/>
</dbReference>
<reference evidence="4 5" key="1">
    <citation type="journal article" date="2014" name="BMC Genomics">
        <title>Comparative genome sequencing reveals chemotype-specific gene clusters in the toxigenic black mold Stachybotrys.</title>
        <authorList>
            <person name="Semeiks J."/>
            <person name="Borek D."/>
            <person name="Otwinowski Z."/>
            <person name="Grishin N.V."/>
        </authorList>
    </citation>
    <scope>NUCLEOTIDE SEQUENCE [LARGE SCALE GENOMIC DNA]</scope>
    <source>
        <strain evidence="5">CBS 109288 / IBT 7711</strain>
    </source>
</reference>
<evidence type="ECO:0000256" key="2">
    <source>
        <dbReference type="SAM" id="MobiDB-lite"/>
    </source>
</evidence>
<feature type="domain" description="Zn(2)-C6 fungal-type" evidence="3">
    <location>
        <begin position="32"/>
        <end position="62"/>
    </location>
</feature>
<keyword evidence="5" id="KW-1185">Reference proteome</keyword>
<keyword evidence="1" id="KW-0539">Nucleus</keyword>
<dbReference type="EMBL" id="KL647473">
    <property type="protein sequence ID" value="KEY74816.1"/>
    <property type="molecule type" value="Genomic_DNA"/>
</dbReference>
<dbReference type="HOGENOM" id="CLU_004835_2_2_1"/>
<evidence type="ECO:0000256" key="1">
    <source>
        <dbReference type="ARBA" id="ARBA00023242"/>
    </source>
</evidence>